<dbReference type="PANTHER" id="PTHR47756:SF2">
    <property type="entry name" value="BLL6612 PROTEIN"/>
    <property type="match status" value="1"/>
</dbReference>
<comment type="caution">
    <text evidence="8">The sequence shown here is derived from an EMBL/GenBank/DDBJ whole genome shotgun (WGS) entry which is preliminary data.</text>
</comment>
<evidence type="ECO:0000256" key="4">
    <source>
        <dbReference type="ARBA" id="ARBA00023163"/>
    </source>
</evidence>
<accession>A0ABT7M7U6</accession>
<dbReference type="Gene3D" id="1.10.10.10">
    <property type="entry name" value="Winged helix-like DNA-binding domain superfamily/Winged helix DNA-binding domain"/>
    <property type="match status" value="1"/>
</dbReference>
<proteinExistence type="inferred from homology"/>
<dbReference type="EMBL" id="JASVWF010000002">
    <property type="protein sequence ID" value="MDL5156735.1"/>
    <property type="molecule type" value="Genomic_DNA"/>
</dbReference>
<evidence type="ECO:0000313" key="8">
    <source>
        <dbReference type="EMBL" id="MDL5156735.1"/>
    </source>
</evidence>
<dbReference type="InterPro" id="IPR036388">
    <property type="entry name" value="WH-like_DNA-bd_sf"/>
</dbReference>
<dbReference type="PROSITE" id="PS01063">
    <property type="entry name" value="SIGMA70_ECF"/>
    <property type="match status" value="1"/>
</dbReference>
<dbReference type="Pfam" id="PF08281">
    <property type="entry name" value="Sigma70_r4_2"/>
    <property type="match status" value="1"/>
</dbReference>
<dbReference type="PROSITE" id="PS51900">
    <property type="entry name" value="CB"/>
    <property type="match status" value="1"/>
</dbReference>
<keyword evidence="9" id="KW-1185">Reference proteome</keyword>
<evidence type="ECO:0000256" key="5">
    <source>
        <dbReference type="PROSITE-ProRule" id="PRU01248"/>
    </source>
</evidence>
<evidence type="ECO:0000313" key="9">
    <source>
        <dbReference type="Proteomes" id="UP001231924"/>
    </source>
</evidence>
<dbReference type="Proteomes" id="UP001231924">
    <property type="component" value="Unassembled WGS sequence"/>
</dbReference>
<dbReference type="RefSeq" id="WP_286053077.1">
    <property type="nucleotide sequence ID" value="NZ_JASVWF010000002.1"/>
</dbReference>
<evidence type="ECO:0000259" key="7">
    <source>
        <dbReference type="PROSITE" id="PS51900"/>
    </source>
</evidence>
<dbReference type="InterPro" id="IPR007627">
    <property type="entry name" value="RNA_pol_sigma70_r2"/>
</dbReference>
<dbReference type="SUPFAM" id="SSF88946">
    <property type="entry name" value="Sigma2 domain of RNA polymerase sigma factors"/>
    <property type="match status" value="1"/>
</dbReference>
<gene>
    <name evidence="8" type="ORF">QRT03_12265</name>
</gene>
<comment type="similarity">
    <text evidence="1 6">Belongs to the sigma-70 factor family. ECF subfamily.</text>
</comment>
<name>A0ABT7M7U6_9PSEU</name>
<dbReference type="InterPro" id="IPR013324">
    <property type="entry name" value="RNA_pol_sigma_r3/r4-like"/>
</dbReference>
<sequence>MDDPGEVAAAVWRAESATIVGGLVRMVGDVGLAEELAQDALVAALEQWPTAGVPDAPAAWLTTVARRRAVDHLRRVGRLDVLDEAGPAPDDEPVPDTDDAVRLMLLTCHPALAREERTAMTLRLVAGLSTAEIARAFLLHEPQVVARIAHAKRTLAELGVHPPDVPGERLGSVLEVVYLVFNEGYTATAGDDLLRPALVDEALRLGRLLAGHTPDEPEAHGLLALMELQASRSAARTDATGAPVPLDEQDRTRWDDAAVRRGLTALLRAREVQVGPPGPYVLQAAIAVGHARPEGTDWVQVAALYDLLVAVLPTPVVRLNRAVALGRAHGPEAALAAVEELAGEGALRDYHLLPAVRADLLARLGRDAEARIEWRRAAALTANAAERAVLLRRADALAAAAATGPTLGPAVDGFLAREDLSAASRRSYGQTLHRLVGALGDALPLSALDAPGVAAVVTTTWRAVSPATWNRHRAAVRSFGTWLGRPELAGELDARTPAPRAAAAVPPVVPDGALRERTLWALLADTGATVTDVLGLDVEDLDLPGRRAGTARFSPATAGLLRALVGSRTGGPLFLSDRRPGPTRTPGARDLCPHTGRRRLSYERAEYLFKQASGGSTLRSLRSSGRQAVISSSSLPFVSSIDR</sequence>
<dbReference type="SUPFAM" id="SSF88659">
    <property type="entry name" value="Sigma3 and sigma4 domains of RNA polymerase sigma factors"/>
    <property type="match status" value="1"/>
</dbReference>
<evidence type="ECO:0000256" key="2">
    <source>
        <dbReference type="ARBA" id="ARBA00023015"/>
    </source>
</evidence>
<dbReference type="InterPro" id="IPR011010">
    <property type="entry name" value="DNA_brk_join_enz"/>
</dbReference>
<dbReference type="Gene3D" id="1.10.1740.10">
    <property type="match status" value="1"/>
</dbReference>
<evidence type="ECO:0000256" key="3">
    <source>
        <dbReference type="ARBA" id="ARBA00023082"/>
    </source>
</evidence>
<dbReference type="InterPro" id="IPR044068">
    <property type="entry name" value="CB"/>
</dbReference>
<dbReference type="SUPFAM" id="SSF56349">
    <property type="entry name" value="DNA breaking-rejoining enzymes"/>
    <property type="match status" value="1"/>
</dbReference>
<dbReference type="InterPro" id="IPR013249">
    <property type="entry name" value="RNA_pol_sigma70_r4_t2"/>
</dbReference>
<dbReference type="InterPro" id="IPR046531">
    <property type="entry name" value="DUF6596"/>
</dbReference>
<dbReference type="InterPro" id="IPR004107">
    <property type="entry name" value="Integrase_SAM-like_N"/>
</dbReference>
<dbReference type="Pfam" id="PF20239">
    <property type="entry name" value="DUF6596"/>
    <property type="match status" value="1"/>
</dbReference>
<dbReference type="Pfam" id="PF02899">
    <property type="entry name" value="Phage_int_SAM_1"/>
    <property type="match status" value="1"/>
</dbReference>
<feature type="domain" description="Core-binding (CB)" evidence="7">
    <location>
        <begin position="405"/>
        <end position="484"/>
    </location>
</feature>
<organism evidence="8 9">
    <name type="scientific">Actinomycetospora termitidis</name>
    <dbReference type="NCBI Taxonomy" id="3053470"/>
    <lineage>
        <taxon>Bacteria</taxon>
        <taxon>Bacillati</taxon>
        <taxon>Actinomycetota</taxon>
        <taxon>Actinomycetes</taxon>
        <taxon>Pseudonocardiales</taxon>
        <taxon>Pseudonocardiaceae</taxon>
        <taxon>Actinomycetospora</taxon>
    </lineage>
</organism>
<evidence type="ECO:0000256" key="1">
    <source>
        <dbReference type="ARBA" id="ARBA00010641"/>
    </source>
</evidence>
<dbReference type="InterPro" id="IPR000838">
    <property type="entry name" value="RNA_pol_sigma70_ECF_CS"/>
</dbReference>
<dbReference type="Pfam" id="PF04542">
    <property type="entry name" value="Sigma70_r2"/>
    <property type="match status" value="1"/>
</dbReference>
<dbReference type="InterPro" id="IPR013325">
    <property type="entry name" value="RNA_pol_sigma_r2"/>
</dbReference>
<dbReference type="PANTHER" id="PTHR47756">
    <property type="entry name" value="BLL6612 PROTEIN-RELATED"/>
    <property type="match status" value="1"/>
</dbReference>
<keyword evidence="3 6" id="KW-0731">Sigma factor</keyword>
<evidence type="ECO:0000256" key="6">
    <source>
        <dbReference type="RuleBase" id="RU000716"/>
    </source>
</evidence>
<protein>
    <recommendedName>
        <fullName evidence="6">RNA polymerase sigma factor</fullName>
    </recommendedName>
</protein>
<keyword evidence="5 6" id="KW-0238">DNA-binding</keyword>
<keyword evidence="2 6" id="KW-0805">Transcription regulation</keyword>
<keyword evidence="4 6" id="KW-0804">Transcription</keyword>
<reference evidence="8 9" key="1">
    <citation type="submission" date="2023-06" db="EMBL/GenBank/DDBJ databases">
        <title>Actinomycetospora Odt1-22.</title>
        <authorList>
            <person name="Supong K."/>
        </authorList>
    </citation>
    <scope>NUCLEOTIDE SEQUENCE [LARGE SCALE GENOMIC DNA]</scope>
    <source>
        <strain evidence="8 9">Odt1-22</strain>
    </source>
</reference>